<evidence type="ECO:0000259" key="1">
    <source>
        <dbReference type="PROSITE" id="PS51186"/>
    </source>
</evidence>
<evidence type="ECO:0000313" key="2">
    <source>
        <dbReference type="EMBL" id="KIM54406.1"/>
    </source>
</evidence>
<evidence type="ECO:0000313" key="3">
    <source>
        <dbReference type="Proteomes" id="UP000053989"/>
    </source>
</evidence>
<proteinExistence type="predicted"/>
<dbReference type="PROSITE" id="PS51186">
    <property type="entry name" value="GNAT"/>
    <property type="match status" value="1"/>
</dbReference>
<name>A0A0C3DE86_9AGAM</name>
<dbReference type="OrthoDB" id="47374at2759"/>
<dbReference type="CDD" id="cd04301">
    <property type="entry name" value="NAT_SF"/>
    <property type="match status" value="1"/>
</dbReference>
<dbReference type="GO" id="GO:0016747">
    <property type="term" value="F:acyltransferase activity, transferring groups other than amino-acyl groups"/>
    <property type="evidence" value="ECO:0007669"/>
    <property type="project" value="InterPro"/>
</dbReference>
<feature type="domain" description="N-acetyltransferase" evidence="1">
    <location>
        <begin position="8"/>
        <end position="176"/>
    </location>
</feature>
<dbReference type="Pfam" id="PF00583">
    <property type="entry name" value="Acetyltransf_1"/>
    <property type="match status" value="1"/>
</dbReference>
<protein>
    <recommendedName>
        <fullName evidence="1">N-acetyltransferase domain-containing protein</fullName>
    </recommendedName>
</protein>
<dbReference type="SUPFAM" id="SSF55729">
    <property type="entry name" value="Acyl-CoA N-acyltransferases (Nat)"/>
    <property type="match status" value="1"/>
</dbReference>
<gene>
    <name evidence="2" type="ORF">SCLCIDRAFT_136880</name>
</gene>
<keyword evidence="3" id="KW-1185">Reference proteome</keyword>
<dbReference type="Proteomes" id="UP000053989">
    <property type="component" value="Unassembled WGS sequence"/>
</dbReference>
<dbReference type="STRING" id="1036808.A0A0C3DE86"/>
<dbReference type="InterPro" id="IPR000182">
    <property type="entry name" value="GNAT_dom"/>
</dbReference>
<sequence length="176" mass="18979">MLSLPDGIHLRPMKASDVPEVRALHARLLPTQYPPTFFIQLLLHPRYLCLIATHEYAVVAFASAAIEAPQCAPHLVDGTNTLAHVKLLTLGVQTAFRRQGIGRALVHGVARRLRTVGSLSVDSIHCSTILIQADVAHSNTSGRCFYSCLGMNEESGSHLDSRVTTGTHLVAGLLAV</sequence>
<reference evidence="3" key="2">
    <citation type="submission" date="2015-01" db="EMBL/GenBank/DDBJ databases">
        <title>Evolutionary Origins and Diversification of the Mycorrhizal Mutualists.</title>
        <authorList>
            <consortium name="DOE Joint Genome Institute"/>
            <consortium name="Mycorrhizal Genomics Consortium"/>
            <person name="Kohler A."/>
            <person name="Kuo A."/>
            <person name="Nagy L.G."/>
            <person name="Floudas D."/>
            <person name="Copeland A."/>
            <person name="Barry K.W."/>
            <person name="Cichocki N."/>
            <person name="Veneault-Fourrey C."/>
            <person name="LaButti K."/>
            <person name="Lindquist E.A."/>
            <person name="Lipzen A."/>
            <person name="Lundell T."/>
            <person name="Morin E."/>
            <person name="Murat C."/>
            <person name="Riley R."/>
            <person name="Ohm R."/>
            <person name="Sun H."/>
            <person name="Tunlid A."/>
            <person name="Henrissat B."/>
            <person name="Grigoriev I.V."/>
            <person name="Hibbett D.S."/>
            <person name="Martin F."/>
        </authorList>
    </citation>
    <scope>NUCLEOTIDE SEQUENCE [LARGE SCALE GENOMIC DNA]</scope>
    <source>
        <strain evidence="3">Foug A</strain>
    </source>
</reference>
<dbReference type="InParanoid" id="A0A0C3DE86"/>
<reference evidence="2 3" key="1">
    <citation type="submission" date="2014-04" db="EMBL/GenBank/DDBJ databases">
        <authorList>
            <consortium name="DOE Joint Genome Institute"/>
            <person name="Kuo A."/>
            <person name="Kohler A."/>
            <person name="Nagy L.G."/>
            <person name="Floudas D."/>
            <person name="Copeland A."/>
            <person name="Barry K.W."/>
            <person name="Cichocki N."/>
            <person name="Veneault-Fourrey C."/>
            <person name="LaButti K."/>
            <person name="Lindquist E.A."/>
            <person name="Lipzen A."/>
            <person name="Lundell T."/>
            <person name="Morin E."/>
            <person name="Murat C."/>
            <person name="Sun H."/>
            <person name="Tunlid A."/>
            <person name="Henrissat B."/>
            <person name="Grigoriev I.V."/>
            <person name="Hibbett D.S."/>
            <person name="Martin F."/>
            <person name="Nordberg H.P."/>
            <person name="Cantor M.N."/>
            <person name="Hua S.X."/>
        </authorList>
    </citation>
    <scope>NUCLEOTIDE SEQUENCE [LARGE SCALE GENOMIC DNA]</scope>
    <source>
        <strain evidence="2 3">Foug A</strain>
    </source>
</reference>
<organism evidence="2 3">
    <name type="scientific">Scleroderma citrinum Foug A</name>
    <dbReference type="NCBI Taxonomy" id="1036808"/>
    <lineage>
        <taxon>Eukaryota</taxon>
        <taxon>Fungi</taxon>
        <taxon>Dikarya</taxon>
        <taxon>Basidiomycota</taxon>
        <taxon>Agaricomycotina</taxon>
        <taxon>Agaricomycetes</taxon>
        <taxon>Agaricomycetidae</taxon>
        <taxon>Boletales</taxon>
        <taxon>Sclerodermatineae</taxon>
        <taxon>Sclerodermataceae</taxon>
        <taxon>Scleroderma</taxon>
    </lineage>
</organism>
<accession>A0A0C3DE86</accession>
<dbReference type="EMBL" id="KN822155">
    <property type="protein sequence ID" value="KIM54406.1"/>
    <property type="molecule type" value="Genomic_DNA"/>
</dbReference>
<dbReference type="HOGENOM" id="CLU_091753_0_0_1"/>
<dbReference type="InterPro" id="IPR016181">
    <property type="entry name" value="Acyl_CoA_acyltransferase"/>
</dbReference>
<dbReference type="Gene3D" id="3.40.630.30">
    <property type="match status" value="1"/>
</dbReference>
<dbReference type="AlphaFoldDB" id="A0A0C3DE86"/>